<name>A0AAN9D7Q5_9TELE</name>
<dbReference type="EMBL" id="JAYKXH010000009">
    <property type="protein sequence ID" value="KAK7157558.1"/>
    <property type="molecule type" value="Genomic_DNA"/>
</dbReference>
<proteinExistence type="predicted"/>
<feature type="signal peptide" evidence="1">
    <location>
        <begin position="1"/>
        <end position="22"/>
    </location>
</feature>
<dbReference type="Proteomes" id="UP001364617">
    <property type="component" value="Unassembled WGS sequence"/>
</dbReference>
<evidence type="ECO:0000256" key="1">
    <source>
        <dbReference type="SAM" id="SignalP"/>
    </source>
</evidence>
<evidence type="ECO:0000313" key="3">
    <source>
        <dbReference type="Proteomes" id="UP001364617"/>
    </source>
</evidence>
<feature type="chain" id="PRO_5043010808" evidence="1">
    <location>
        <begin position="23"/>
        <end position="94"/>
    </location>
</feature>
<comment type="caution">
    <text evidence="2">The sequence shown here is derived from an EMBL/GenBank/DDBJ whole genome shotgun (WGS) entry which is preliminary data.</text>
</comment>
<reference evidence="2 3" key="1">
    <citation type="submission" date="2024-02" db="EMBL/GenBank/DDBJ databases">
        <title>Chromosome-level genome assembly of the Eurasian Minnow (Phoxinus phoxinus).</title>
        <authorList>
            <person name="Oriowo T.O."/>
            <person name="Martin S."/>
            <person name="Stange M."/>
            <person name="Chrysostomakis Y."/>
            <person name="Brown T."/>
            <person name="Winkler S."/>
            <person name="Kukowka S."/>
            <person name="Myers E.W."/>
            <person name="Bohne A."/>
        </authorList>
    </citation>
    <scope>NUCLEOTIDE SEQUENCE [LARGE SCALE GENOMIC DNA]</scope>
    <source>
        <strain evidence="2">ZFMK-TIS-60720</strain>
        <tissue evidence="2">Whole Organism</tissue>
    </source>
</reference>
<evidence type="ECO:0000313" key="2">
    <source>
        <dbReference type="EMBL" id="KAK7157558.1"/>
    </source>
</evidence>
<accession>A0AAN9D7Q5</accession>
<dbReference type="AlphaFoldDB" id="A0AAN9D7Q5"/>
<sequence length="94" mass="10446">MKFQVLLLAFALVIATNIHCQAQPQLRDSDKSPEGNGYIMSRRQVRTCNCNGFLSKEKKAFCQKKGIATSKKCKQLTGGNRKQMKANNGPSMPI</sequence>
<gene>
    <name evidence="2" type="ORF">R3I93_008909</name>
</gene>
<organism evidence="2 3">
    <name type="scientific">Phoxinus phoxinus</name>
    <name type="common">Eurasian minnow</name>
    <dbReference type="NCBI Taxonomy" id="58324"/>
    <lineage>
        <taxon>Eukaryota</taxon>
        <taxon>Metazoa</taxon>
        <taxon>Chordata</taxon>
        <taxon>Craniata</taxon>
        <taxon>Vertebrata</taxon>
        <taxon>Euteleostomi</taxon>
        <taxon>Actinopterygii</taxon>
        <taxon>Neopterygii</taxon>
        <taxon>Teleostei</taxon>
        <taxon>Ostariophysi</taxon>
        <taxon>Cypriniformes</taxon>
        <taxon>Leuciscidae</taxon>
        <taxon>Phoxininae</taxon>
        <taxon>Phoxinus</taxon>
    </lineage>
</organism>
<protein>
    <submittedName>
        <fullName evidence="2">Uncharacterized protein</fullName>
    </submittedName>
</protein>
<keyword evidence="3" id="KW-1185">Reference proteome</keyword>
<keyword evidence="1" id="KW-0732">Signal</keyword>